<dbReference type="EMBL" id="ADBF01000232">
    <property type="protein sequence ID" value="EFE48892.1"/>
    <property type="molecule type" value="Genomic_DNA"/>
</dbReference>
<dbReference type="InterPro" id="IPR008635">
    <property type="entry name" value="Coiled_stalk_dom"/>
</dbReference>
<dbReference type="AlphaFoldDB" id="D4DTF8"/>
<dbReference type="Gene3D" id="3.90.1780.10">
    <property type="entry name" value="Trimeric adhesin"/>
    <property type="match status" value="1"/>
</dbReference>
<reference evidence="4 5" key="1">
    <citation type="submission" date="2010-02" db="EMBL/GenBank/DDBJ databases">
        <authorList>
            <person name="Weinstock G."/>
            <person name="Sodergren E."/>
            <person name="Clifton S."/>
            <person name="Fulton L."/>
            <person name="Fulton B."/>
            <person name="Courtney L."/>
            <person name="Fronick C."/>
            <person name="Harrison M."/>
            <person name="Strong C."/>
            <person name="Farmer C."/>
            <person name="Delahaunty K."/>
            <person name="Markovic C."/>
            <person name="Hall O."/>
            <person name="Minx P."/>
            <person name="Tomlinson C."/>
            <person name="Mitreva M."/>
            <person name="Nelson J."/>
            <person name="Hou S."/>
            <person name="Wollam A."/>
            <person name="Pepin K.H."/>
            <person name="Johnson M."/>
            <person name="Bhonagiri V."/>
            <person name="Zhang X."/>
            <person name="Suruliraj S."/>
            <person name="Warren W."/>
            <person name="Chinwalla A."/>
            <person name="Mardis E.R."/>
            <person name="Wilson R.K."/>
        </authorList>
    </citation>
    <scope>NUCLEOTIDE SEQUENCE [LARGE SCALE GENOMIC DNA]</scope>
    <source>
        <strain evidence="4 5">ATCC 29315</strain>
    </source>
</reference>
<feature type="domain" description="Trimeric autotransporter adhesin YadA-like head" evidence="1">
    <location>
        <begin position="159"/>
        <end position="183"/>
    </location>
</feature>
<feature type="non-terminal residue" evidence="4">
    <location>
        <position position="564"/>
    </location>
</feature>
<dbReference type="STRING" id="546263.NELON_05740"/>
<feature type="domain" description="ESPR" evidence="3">
    <location>
        <begin position="1"/>
        <end position="49"/>
    </location>
</feature>
<dbReference type="Proteomes" id="UP000005536">
    <property type="component" value="Unassembled WGS sequence"/>
</dbReference>
<gene>
    <name evidence="4" type="ORF">NEIELOOT_02364</name>
</gene>
<comment type="caution">
    <text evidence="4">The sequence shown here is derived from an EMBL/GenBank/DDBJ whole genome shotgun (WGS) entry which is preliminary data.</text>
</comment>
<evidence type="ECO:0000259" key="1">
    <source>
        <dbReference type="Pfam" id="PF05658"/>
    </source>
</evidence>
<proteinExistence type="predicted"/>
<evidence type="ECO:0000313" key="4">
    <source>
        <dbReference type="EMBL" id="EFE48892.1"/>
    </source>
</evidence>
<dbReference type="Pfam" id="PF05662">
    <property type="entry name" value="YadA_stalk"/>
    <property type="match status" value="1"/>
</dbReference>
<feature type="domain" description="Trimeric autotransporter adhesin YadA-like stalk" evidence="2">
    <location>
        <begin position="326"/>
        <end position="365"/>
    </location>
</feature>
<accession>D4DTF8</accession>
<feature type="domain" description="Trimeric autotransporter adhesin YadA-like head" evidence="1">
    <location>
        <begin position="260"/>
        <end position="282"/>
    </location>
</feature>
<dbReference type="Pfam" id="PF05658">
    <property type="entry name" value="YadA_head"/>
    <property type="match status" value="3"/>
</dbReference>
<dbReference type="SUPFAM" id="SSF101967">
    <property type="entry name" value="Adhesin YadA, collagen-binding domain"/>
    <property type="match status" value="1"/>
</dbReference>
<dbReference type="InterPro" id="IPR008640">
    <property type="entry name" value="Adhesin_Head_dom"/>
</dbReference>
<dbReference type="InterPro" id="IPR024973">
    <property type="entry name" value="ESPR"/>
</dbReference>
<evidence type="ECO:0000259" key="2">
    <source>
        <dbReference type="Pfam" id="PF05662"/>
    </source>
</evidence>
<dbReference type="InterPro" id="IPR037174">
    <property type="entry name" value="Trimeric_adhesin"/>
</dbReference>
<protein>
    <submittedName>
        <fullName evidence="4">Hep/Hag repeat protein</fullName>
    </submittedName>
</protein>
<dbReference type="GO" id="GO:0019867">
    <property type="term" value="C:outer membrane"/>
    <property type="evidence" value="ECO:0007669"/>
    <property type="project" value="InterPro"/>
</dbReference>
<sequence length="564" mass="55693">MNKVYKVVWSDAANAWVAVSEISTAHGKSKSSKTIAVAVVAVGMVLSSAAVQAAGIKWGDGAVASGNDAIAMGSLAKANARYDITIGHQAGALSGEGPNSGNSGERVTIGSHATVGSNQAIRVDAGGSLGTVNLAVKSVGQSVAIGSGTGALPENRTYAYGDQSLAIGSDTLAYGDSSVAIGGDDLDKAGAQRISYTDPTNGNRVNGTVRQAYQTLTGDTMQDGVYIKTASKQAGVSVGIQAQSGDLGVALGAKSTASTASTAIGTGASANKDNAIALGAGSKTNTNATQVTSATVGGLTYGNFAGNSSVAVGDQVSVGNTGFERQIKHVAPGEISAASTDAINGSQLYATQKTLGNVGNTVKTILGGNAAIDADGNITMSNIGGTGQNTIHDAIQAAKTKVQAADNSPVTVTGTGSSTDPYKVGVNTVTLTAPATGTDAGKVTVPTGADAGKLATAGDIANAINNSGFKATAGGNTTGATPTQELIKAGDTLTLKAGNGLTVEQSGSTFTYALNAQQITQNAQTPVVYTKADGSKVYKHTDGNFYDQPNGAGTQVAAGDVIAS</sequence>
<dbReference type="Gene3D" id="2.150.10.10">
    <property type="entry name" value="Serralysin-like metalloprotease, C-terminal"/>
    <property type="match status" value="1"/>
</dbReference>
<evidence type="ECO:0000313" key="5">
    <source>
        <dbReference type="Proteomes" id="UP000005536"/>
    </source>
</evidence>
<dbReference type="Pfam" id="PF13018">
    <property type="entry name" value="ESPR"/>
    <property type="match status" value="1"/>
</dbReference>
<feature type="domain" description="Trimeric autotransporter adhesin YadA-like head" evidence="1">
    <location>
        <begin position="64"/>
        <end position="82"/>
    </location>
</feature>
<organism evidence="4 5">
    <name type="scientific">Neisseria elongata subsp. glycolytica ATCC 29315</name>
    <dbReference type="NCBI Taxonomy" id="546263"/>
    <lineage>
        <taxon>Bacteria</taxon>
        <taxon>Pseudomonadati</taxon>
        <taxon>Pseudomonadota</taxon>
        <taxon>Betaproteobacteria</taxon>
        <taxon>Neisseriales</taxon>
        <taxon>Neisseriaceae</taxon>
        <taxon>Neisseria</taxon>
    </lineage>
</organism>
<name>D4DTF8_NEIEG</name>
<evidence type="ECO:0000259" key="3">
    <source>
        <dbReference type="Pfam" id="PF13018"/>
    </source>
</evidence>
<dbReference type="InterPro" id="IPR011049">
    <property type="entry name" value="Serralysin-like_metalloprot_C"/>
</dbReference>